<evidence type="ECO:0000313" key="3">
    <source>
        <dbReference type="Proteomes" id="UP001231189"/>
    </source>
</evidence>
<feature type="compositionally biased region" description="Basic and acidic residues" evidence="1">
    <location>
        <begin position="45"/>
        <end position="55"/>
    </location>
</feature>
<reference evidence="2" key="1">
    <citation type="submission" date="2023-07" db="EMBL/GenBank/DDBJ databases">
        <title>A chromosome-level genome assembly of Lolium multiflorum.</title>
        <authorList>
            <person name="Chen Y."/>
            <person name="Copetti D."/>
            <person name="Kolliker R."/>
            <person name="Studer B."/>
        </authorList>
    </citation>
    <scope>NUCLEOTIDE SEQUENCE</scope>
    <source>
        <strain evidence="2">02402/16</strain>
        <tissue evidence="2">Leaf</tissue>
    </source>
</reference>
<evidence type="ECO:0000256" key="1">
    <source>
        <dbReference type="SAM" id="MobiDB-lite"/>
    </source>
</evidence>
<dbReference type="EMBL" id="JAUUTY010000126">
    <property type="protein sequence ID" value="KAK1603092.1"/>
    <property type="molecule type" value="Genomic_DNA"/>
</dbReference>
<proteinExistence type="predicted"/>
<feature type="region of interest" description="Disordered" evidence="1">
    <location>
        <begin position="1"/>
        <end position="55"/>
    </location>
</feature>
<dbReference type="Proteomes" id="UP001231189">
    <property type="component" value="Unassembled WGS sequence"/>
</dbReference>
<dbReference type="AlphaFoldDB" id="A0AAD8VCZ3"/>
<name>A0AAD8VCZ3_LOLMU</name>
<organism evidence="2 3">
    <name type="scientific">Lolium multiflorum</name>
    <name type="common">Italian ryegrass</name>
    <name type="synonym">Lolium perenne subsp. multiflorum</name>
    <dbReference type="NCBI Taxonomy" id="4521"/>
    <lineage>
        <taxon>Eukaryota</taxon>
        <taxon>Viridiplantae</taxon>
        <taxon>Streptophyta</taxon>
        <taxon>Embryophyta</taxon>
        <taxon>Tracheophyta</taxon>
        <taxon>Spermatophyta</taxon>
        <taxon>Magnoliopsida</taxon>
        <taxon>Liliopsida</taxon>
        <taxon>Poales</taxon>
        <taxon>Poaceae</taxon>
        <taxon>BOP clade</taxon>
        <taxon>Pooideae</taxon>
        <taxon>Poodae</taxon>
        <taxon>Poeae</taxon>
        <taxon>Poeae Chloroplast Group 2 (Poeae type)</taxon>
        <taxon>Loliodinae</taxon>
        <taxon>Loliinae</taxon>
        <taxon>Lolium</taxon>
    </lineage>
</organism>
<sequence length="99" mass="10126">MAETGEVCSDAAPKFAGVGGGRALSDGKTADGESGYPAAGASGDVESRDSGEEIGDSRALEACATPVTWLEGRRCSEVAQVLPESYEPPSDEPWTTGIF</sequence>
<accession>A0AAD8VCZ3</accession>
<protein>
    <submittedName>
        <fullName evidence="2">Uncharacterized protein</fullName>
    </submittedName>
</protein>
<evidence type="ECO:0000313" key="2">
    <source>
        <dbReference type="EMBL" id="KAK1603092.1"/>
    </source>
</evidence>
<gene>
    <name evidence="2" type="ORF">QYE76_037265</name>
</gene>
<comment type="caution">
    <text evidence="2">The sequence shown here is derived from an EMBL/GenBank/DDBJ whole genome shotgun (WGS) entry which is preliminary data.</text>
</comment>
<keyword evidence="3" id="KW-1185">Reference proteome</keyword>